<evidence type="ECO:0000313" key="1">
    <source>
        <dbReference type="EMBL" id="GAA4081032.1"/>
    </source>
</evidence>
<reference evidence="2" key="1">
    <citation type="journal article" date="2019" name="Int. J. Syst. Evol. Microbiol.">
        <title>The Global Catalogue of Microorganisms (GCM) 10K type strain sequencing project: providing services to taxonomists for standard genome sequencing and annotation.</title>
        <authorList>
            <consortium name="The Broad Institute Genomics Platform"/>
            <consortium name="The Broad Institute Genome Sequencing Center for Infectious Disease"/>
            <person name="Wu L."/>
            <person name="Ma J."/>
        </authorList>
    </citation>
    <scope>NUCLEOTIDE SEQUENCE [LARGE SCALE GENOMIC DNA]</scope>
    <source>
        <strain evidence="2">JCM 16702</strain>
    </source>
</reference>
<evidence type="ECO:0000313" key="2">
    <source>
        <dbReference type="Proteomes" id="UP001500683"/>
    </source>
</evidence>
<proteinExistence type="predicted"/>
<dbReference type="Pfam" id="PF18143">
    <property type="entry name" value="HAD_SAK_2"/>
    <property type="match status" value="1"/>
</dbReference>
<sequence>MPYGPVMATPLVLLDVDGVLNPFERPARDYRGHRCSPNGVTYRLWLNSRHGPMLRDLARATGAELAWASYWCDEANVWIAPRVGLPNLPFVPIPPFPGAGNGVTLGSWKARHVARWVEGRPFVWFEDEPDATDCIAAEPGVGEHLLVAVDPRRGLSEEHLDQARDWLHALPR</sequence>
<organism evidence="1 2">
    <name type="scientific">Actinomadura miaoliensis</name>
    <dbReference type="NCBI Taxonomy" id="430685"/>
    <lineage>
        <taxon>Bacteria</taxon>
        <taxon>Bacillati</taxon>
        <taxon>Actinomycetota</taxon>
        <taxon>Actinomycetes</taxon>
        <taxon>Streptosporangiales</taxon>
        <taxon>Thermomonosporaceae</taxon>
        <taxon>Actinomadura</taxon>
    </lineage>
</organism>
<name>A0ABP7W545_9ACTN</name>
<accession>A0ABP7W545</accession>
<keyword evidence="2" id="KW-1185">Reference proteome</keyword>
<protein>
    <submittedName>
        <fullName evidence="1">HAD domain-containing protein</fullName>
    </submittedName>
</protein>
<comment type="caution">
    <text evidence="1">The sequence shown here is derived from an EMBL/GenBank/DDBJ whole genome shotgun (WGS) entry which is preliminary data.</text>
</comment>
<gene>
    <name evidence="1" type="ORF">GCM10022214_44630</name>
</gene>
<dbReference type="Proteomes" id="UP001500683">
    <property type="component" value="Unassembled WGS sequence"/>
</dbReference>
<dbReference type="EMBL" id="BAAAZG010000029">
    <property type="protein sequence ID" value="GAA4081032.1"/>
    <property type="molecule type" value="Genomic_DNA"/>
</dbReference>